<feature type="region of interest" description="Disordered" evidence="1">
    <location>
        <begin position="52"/>
        <end position="109"/>
    </location>
</feature>
<gene>
    <name evidence="2" type="ORF">COCON_G00099770</name>
</gene>
<comment type="caution">
    <text evidence="2">The sequence shown here is derived from an EMBL/GenBank/DDBJ whole genome shotgun (WGS) entry which is preliminary data.</text>
</comment>
<feature type="compositionally biased region" description="Basic and acidic residues" evidence="1">
    <location>
        <begin position="87"/>
        <end position="97"/>
    </location>
</feature>
<evidence type="ECO:0000313" key="2">
    <source>
        <dbReference type="EMBL" id="KAJ8275352.1"/>
    </source>
</evidence>
<dbReference type="AlphaFoldDB" id="A0A9Q1DMM6"/>
<evidence type="ECO:0000313" key="3">
    <source>
        <dbReference type="Proteomes" id="UP001152803"/>
    </source>
</evidence>
<dbReference type="Proteomes" id="UP001152803">
    <property type="component" value="Unassembled WGS sequence"/>
</dbReference>
<reference evidence="2" key="1">
    <citation type="journal article" date="2023" name="Science">
        <title>Genome structures resolve the early diversification of teleost fishes.</title>
        <authorList>
            <person name="Parey E."/>
            <person name="Louis A."/>
            <person name="Montfort J."/>
            <person name="Bouchez O."/>
            <person name="Roques C."/>
            <person name="Iampietro C."/>
            <person name="Lluch J."/>
            <person name="Castinel A."/>
            <person name="Donnadieu C."/>
            <person name="Desvignes T."/>
            <person name="Floi Bucao C."/>
            <person name="Jouanno E."/>
            <person name="Wen M."/>
            <person name="Mejri S."/>
            <person name="Dirks R."/>
            <person name="Jansen H."/>
            <person name="Henkel C."/>
            <person name="Chen W.J."/>
            <person name="Zahm M."/>
            <person name="Cabau C."/>
            <person name="Klopp C."/>
            <person name="Thompson A.W."/>
            <person name="Robinson-Rechavi M."/>
            <person name="Braasch I."/>
            <person name="Lecointre G."/>
            <person name="Bobe J."/>
            <person name="Postlethwait J.H."/>
            <person name="Berthelot C."/>
            <person name="Roest Crollius H."/>
            <person name="Guiguen Y."/>
        </authorList>
    </citation>
    <scope>NUCLEOTIDE SEQUENCE</scope>
    <source>
        <strain evidence="2">Concon-B</strain>
    </source>
</reference>
<proteinExistence type="predicted"/>
<dbReference type="EMBL" id="JAFJMO010000006">
    <property type="protein sequence ID" value="KAJ8275352.1"/>
    <property type="molecule type" value="Genomic_DNA"/>
</dbReference>
<keyword evidence="3" id="KW-1185">Reference proteome</keyword>
<organism evidence="2 3">
    <name type="scientific">Conger conger</name>
    <name type="common">Conger eel</name>
    <name type="synonym">Muraena conger</name>
    <dbReference type="NCBI Taxonomy" id="82655"/>
    <lineage>
        <taxon>Eukaryota</taxon>
        <taxon>Metazoa</taxon>
        <taxon>Chordata</taxon>
        <taxon>Craniata</taxon>
        <taxon>Vertebrata</taxon>
        <taxon>Euteleostomi</taxon>
        <taxon>Actinopterygii</taxon>
        <taxon>Neopterygii</taxon>
        <taxon>Teleostei</taxon>
        <taxon>Anguilliformes</taxon>
        <taxon>Congridae</taxon>
        <taxon>Conger</taxon>
    </lineage>
</organism>
<accession>A0A9Q1DMM6</accession>
<feature type="compositionally biased region" description="Low complexity" evidence="1">
    <location>
        <begin position="60"/>
        <end position="71"/>
    </location>
</feature>
<evidence type="ECO:0000256" key="1">
    <source>
        <dbReference type="SAM" id="MobiDB-lite"/>
    </source>
</evidence>
<sequence>MTYSPLGSEFSCLYPDRRAARARRDLFWSSAHREEKLPLSAPLPWYLHPLLLQPAPPAPSTSQSSGSAALQPCSREERRRKVTGPGRCRDSAPRCEYDDLADPGSNSSL</sequence>
<name>A0A9Q1DMM6_CONCO</name>
<protein>
    <submittedName>
        <fullName evidence="2">Uncharacterized protein</fullName>
    </submittedName>
</protein>